<reference evidence="1 2" key="1">
    <citation type="journal article" date="2024" name="Appl. Environ. Microbiol.">
        <title>Pontiella agarivorans sp. nov., a novel marine anaerobic bacterium capable of degrading macroalgal polysaccharides and fixing nitrogen.</title>
        <authorList>
            <person name="Liu N."/>
            <person name="Kivenson V."/>
            <person name="Peng X."/>
            <person name="Cui Z."/>
            <person name="Lankiewicz T.S."/>
            <person name="Gosselin K.M."/>
            <person name="English C.J."/>
            <person name="Blair E.M."/>
            <person name="O'Malley M.A."/>
            <person name="Valentine D.L."/>
        </authorList>
    </citation>
    <scope>NUCLEOTIDE SEQUENCE [LARGE SCALE GENOMIC DNA]</scope>
    <source>
        <strain evidence="1 2">NLcol2</strain>
    </source>
</reference>
<accession>A0ABU5MTA5</accession>
<evidence type="ECO:0000313" key="1">
    <source>
        <dbReference type="EMBL" id="MDZ8117430.1"/>
    </source>
</evidence>
<protein>
    <submittedName>
        <fullName evidence="1">Uncharacterized protein</fullName>
    </submittedName>
</protein>
<name>A0ABU5MTA5_9BACT</name>
<comment type="caution">
    <text evidence="1">The sequence shown here is derived from an EMBL/GenBank/DDBJ whole genome shotgun (WGS) entry which is preliminary data.</text>
</comment>
<dbReference type="Proteomes" id="UP001290861">
    <property type="component" value="Unassembled WGS sequence"/>
</dbReference>
<proteinExistence type="predicted"/>
<sequence length="70" mass="7894">MIDPVHFSSIDHIRALFNVTENIEDLIMGPWATGEVTVVTLNDFEMSEITETVFDSGSGKIFVKLHLEKQ</sequence>
<keyword evidence="2" id="KW-1185">Reference proteome</keyword>
<dbReference type="EMBL" id="JARVCO010000002">
    <property type="protein sequence ID" value="MDZ8117430.1"/>
    <property type="molecule type" value="Genomic_DNA"/>
</dbReference>
<organism evidence="1 2">
    <name type="scientific">Pontiella agarivorans</name>
    <dbReference type="NCBI Taxonomy" id="3038953"/>
    <lineage>
        <taxon>Bacteria</taxon>
        <taxon>Pseudomonadati</taxon>
        <taxon>Kiritimatiellota</taxon>
        <taxon>Kiritimatiellia</taxon>
        <taxon>Kiritimatiellales</taxon>
        <taxon>Pontiellaceae</taxon>
        <taxon>Pontiella</taxon>
    </lineage>
</organism>
<evidence type="ECO:0000313" key="2">
    <source>
        <dbReference type="Proteomes" id="UP001290861"/>
    </source>
</evidence>
<gene>
    <name evidence="1" type="ORF">P9H32_02235</name>
</gene>